<evidence type="ECO:0000256" key="11">
    <source>
        <dbReference type="PIRSR" id="PIRSR000853-1"/>
    </source>
</evidence>
<dbReference type="InterPro" id="IPR008279">
    <property type="entry name" value="PEP-util_enz_mobile_dom"/>
</dbReference>
<comment type="similarity">
    <text evidence="3">Belongs to the PEP-utilizing enzyme family.</text>
</comment>
<feature type="binding site" evidence="12">
    <location>
        <position position="740"/>
    </location>
    <ligand>
        <name>substrate</name>
    </ligand>
</feature>
<dbReference type="PANTHER" id="PTHR22931:SF9">
    <property type="entry name" value="PYRUVATE, PHOSPHATE DIKINASE 1, CHLOROPLASTIC"/>
    <property type="match status" value="1"/>
</dbReference>
<evidence type="ECO:0000259" key="15">
    <source>
        <dbReference type="Pfam" id="PF02896"/>
    </source>
</evidence>
<feature type="active site" description="Tele-phosphohistidine intermediate" evidence="11">
    <location>
        <position position="426"/>
    </location>
</feature>
<dbReference type="GO" id="GO:0005524">
    <property type="term" value="F:ATP binding"/>
    <property type="evidence" value="ECO:0007669"/>
    <property type="project" value="InterPro"/>
</dbReference>
<dbReference type="GO" id="GO:0046872">
    <property type="term" value="F:metal ion binding"/>
    <property type="evidence" value="ECO:0007669"/>
    <property type="project" value="UniProtKB-KW"/>
</dbReference>
<evidence type="ECO:0000256" key="8">
    <source>
        <dbReference type="ARBA" id="ARBA00022777"/>
    </source>
</evidence>
<evidence type="ECO:0000256" key="6">
    <source>
        <dbReference type="ARBA" id="ARBA00022679"/>
    </source>
</evidence>
<feature type="binding site" evidence="13">
    <location>
        <position position="716"/>
    </location>
    <ligand>
        <name>Mg(2+)</name>
        <dbReference type="ChEBI" id="CHEBI:18420"/>
    </ligand>
</feature>
<keyword evidence="17" id="KW-1185">Reference proteome</keyword>
<proteinExistence type="inferred from homology"/>
<name>A0A7L9WNQ1_9RHOB</name>
<dbReference type="PANTHER" id="PTHR22931">
    <property type="entry name" value="PHOSPHOENOLPYRUVATE DIKINASE-RELATED"/>
    <property type="match status" value="1"/>
</dbReference>
<feature type="binding site" evidence="12">
    <location>
        <position position="738"/>
    </location>
    <ligand>
        <name>substrate</name>
    </ligand>
</feature>
<protein>
    <recommendedName>
        <fullName evidence="5">Pyruvate, phosphate dikinase</fullName>
        <ecNumber evidence="4">2.7.9.1</ecNumber>
    </recommendedName>
    <alternativeName>
        <fullName evidence="10">Pyruvate, orthophosphate dikinase</fullName>
    </alternativeName>
</protein>
<accession>A0A7L9WNQ1</accession>
<dbReference type="KEGG" id="pshq:F3W81_09560"/>
<dbReference type="Gene3D" id="3.30.1490.20">
    <property type="entry name" value="ATP-grasp fold, A domain"/>
    <property type="match status" value="1"/>
</dbReference>
<keyword evidence="6 16" id="KW-0808">Transferase</keyword>
<evidence type="ECO:0000256" key="7">
    <source>
        <dbReference type="ARBA" id="ARBA00022723"/>
    </source>
</evidence>
<dbReference type="InterPro" id="IPR000121">
    <property type="entry name" value="PEP_util_C"/>
</dbReference>
<feature type="domain" description="PEP-utilising enzyme mobile" evidence="14">
    <location>
        <begin position="394"/>
        <end position="475"/>
    </location>
</feature>
<evidence type="ECO:0000256" key="5">
    <source>
        <dbReference type="ARBA" id="ARBA00020138"/>
    </source>
</evidence>
<dbReference type="GO" id="GO:0050242">
    <property type="term" value="F:pyruvate, phosphate dikinase activity"/>
    <property type="evidence" value="ECO:0007669"/>
    <property type="project" value="UniProtKB-EC"/>
</dbReference>
<keyword evidence="7 13" id="KW-0479">Metal-binding</keyword>
<keyword evidence="8 16" id="KW-0418">Kinase</keyword>
<dbReference type="InterPro" id="IPR015813">
    <property type="entry name" value="Pyrv/PenolPyrv_kinase-like_dom"/>
</dbReference>
<keyword evidence="16" id="KW-0670">Pyruvate</keyword>
<feature type="binding site" evidence="12">
    <location>
        <position position="739"/>
    </location>
    <ligand>
        <name>substrate</name>
    </ligand>
</feature>
<dbReference type="EMBL" id="CP045201">
    <property type="protein sequence ID" value="QOL81036.1"/>
    <property type="molecule type" value="Genomic_DNA"/>
</dbReference>
<evidence type="ECO:0000313" key="17">
    <source>
        <dbReference type="Proteomes" id="UP000594118"/>
    </source>
</evidence>
<dbReference type="SUPFAM" id="SSF51621">
    <property type="entry name" value="Phosphoenolpyruvate/pyruvate domain"/>
    <property type="match status" value="1"/>
</dbReference>
<dbReference type="InterPro" id="IPR040442">
    <property type="entry name" value="Pyrv_kinase-like_dom_sf"/>
</dbReference>
<dbReference type="EC" id="2.7.9.1" evidence="4"/>
<feature type="active site" description="Proton donor" evidence="11">
    <location>
        <position position="802"/>
    </location>
</feature>
<evidence type="ECO:0000256" key="10">
    <source>
        <dbReference type="ARBA" id="ARBA00032883"/>
    </source>
</evidence>
<feature type="binding site" evidence="12">
    <location>
        <position position="533"/>
    </location>
    <ligand>
        <name>substrate</name>
    </ligand>
</feature>
<reference evidence="16 17" key="1">
    <citation type="submission" date="2019-10" db="EMBL/GenBank/DDBJ databases">
        <title>Pseudopuniceibacterium sp. HQ09 islated from Antarctica.</title>
        <authorList>
            <person name="Liao L."/>
            <person name="Su S."/>
            <person name="Chen B."/>
            <person name="Yu Y."/>
        </authorList>
    </citation>
    <scope>NUCLEOTIDE SEQUENCE [LARGE SCALE GENOMIC DNA]</scope>
    <source>
        <strain evidence="16 17">HQ09</strain>
    </source>
</reference>
<evidence type="ECO:0000256" key="3">
    <source>
        <dbReference type="ARBA" id="ARBA00007837"/>
    </source>
</evidence>
<dbReference type="AlphaFoldDB" id="A0A7L9WNQ1"/>
<dbReference type="Pfam" id="PF00391">
    <property type="entry name" value="PEP-utilizers"/>
    <property type="match status" value="1"/>
</dbReference>
<dbReference type="Gene3D" id="3.30.470.20">
    <property type="entry name" value="ATP-grasp fold, B domain"/>
    <property type="match status" value="1"/>
</dbReference>
<dbReference type="Proteomes" id="UP000594118">
    <property type="component" value="Chromosome"/>
</dbReference>
<dbReference type="Pfam" id="PF02896">
    <property type="entry name" value="PEP-utilizers_C"/>
    <property type="match status" value="1"/>
</dbReference>
<dbReference type="InterPro" id="IPR010121">
    <property type="entry name" value="Pyruvate_phosphate_dikinase"/>
</dbReference>
<evidence type="ECO:0000313" key="16">
    <source>
        <dbReference type="EMBL" id="QOL81036.1"/>
    </source>
</evidence>
<dbReference type="Gene3D" id="3.20.20.60">
    <property type="entry name" value="Phosphoenolpyruvate-binding domains"/>
    <property type="match status" value="1"/>
</dbReference>
<dbReference type="Gene3D" id="3.50.30.10">
    <property type="entry name" value="Phosphohistidine domain"/>
    <property type="match status" value="1"/>
</dbReference>
<evidence type="ECO:0000256" key="4">
    <source>
        <dbReference type="ARBA" id="ARBA00011994"/>
    </source>
</evidence>
<dbReference type="Gene3D" id="1.10.189.10">
    <property type="entry name" value="Pyruvate Phosphate Dikinase, domain 2"/>
    <property type="match status" value="1"/>
</dbReference>
<dbReference type="RefSeq" id="WP_193083353.1">
    <property type="nucleotide sequence ID" value="NZ_CP045201.1"/>
</dbReference>
<feature type="binding site" evidence="12">
    <location>
        <position position="589"/>
    </location>
    <ligand>
        <name>substrate</name>
    </ligand>
</feature>
<sequence>MQQDDPNITLITETAPIATQTHGGRAKCLQRLVRLNLPVPRTVALSFASVHDIAEGRMPNLAQLLAPFGAHPLLCVRPSSEDPDWGGPSAVLNLGINDTVHAALSAKLGEEAATRLYNRFVRTYAVHVERLDPDMFSDLPDHGPDALAESLRAYREETEEDFPQDPRVQITAVLKSMARAWRGTTARLLRQAKGAPADAGLGLVVQEMALGLGRHGECGSGVIQRVSSGTGKPRFTGRYLSQSQGREALQRGKQSLYLARDARGESLQDLAPEAFDKLVEYTELMRFRLREEMQAEFTIEDGQLHILDALRVSRTSRAAVRIAVALAEDGVIPREEAICRVDPRALSEMLHRQIDPEAKRDVIGKGIAASPGAATGKIVFSAAAAQASAARGEACVLVRRETGPEDIRGMHASVGVVTERGGITSHAAVIGRGLGLPCVVGVTGLQFDMKNQFIKARDGRVFRGGDLITIDGSDGDILAGETPLHEAAQDDAFQSMLSWAEEFCDIGIRANADTPADALVARKFNAQGIGLCRTEHMFFDPGRLTVMREMIFADAPADRRTAIDRLLPMQRADFIELFRIMQGQPVCIRLFDPPLHEFLPSDRAGLRELAEALSLPLSDVTRRVESLSEYNPMLGMRGVRLGITIPEIYDMQARAIFEATIAASRDGAPVVPEIMIPLVSAKREVELVKMRVDAVAAAVRTETGRDFTYRLGVMVETPRAALRAGEIAPFAAFLSFGTNDLTQMTYGLSRDDAGKFMSEYVKQGVYPEDPFHTLDTEGVGELLMIGAQRGRAARPDLTLSICGEHGGNAESIAFCRAAGFDYVSCSPFRVPVARLAAAQLNIRPTLPPRAFKTS</sequence>
<dbReference type="InterPro" id="IPR036637">
    <property type="entry name" value="Phosphohistidine_dom_sf"/>
</dbReference>
<dbReference type="SUPFAM" id="SSF56059">
    <property type="entry name" value="Glutathione synthetase ATP-binding domain-like"/>
    <property type="match status" value="1"/>
</dbReference>
<comment type="cofactor">
    <cofactor evidence="1 13">
        <name>Mg(2+)</name>
        <dbReference type="ChEBI" id="CHEBI:18420"/>
    </cofactor>
</comment>
<dbReference type="InterPro" id="IPR013815">
    <property type="entry name" value="ATP_grasp_subdomain_1"/>
</dbReference>
<gene>
    <name evidence="16" type="ORF">F3W81_09560</name>
</gene>
<dbReference type="GO" id="GO:0016301">
    <property type="term" value="F:kinase activity"/>
    <property type="evidence" value="ECO:0007669"/>
    <property type="project" value="UniProtKB-KW"/>
</dbReference>
<evidence type="ECO:0000256" key="12">
    <source>
        <dbReference type="PIRSR" id="PIRSR000853-2"/>
    </source>
</evidence>
<evidence type="ECO:0000256" key="13">
    <source>
        <dbReference type="PIRSR" id="PIRSR000853-3"/>
    </source>
</evidence>
<evidence type="ECO:0000256" key="1">
    <source>
        <dbReference type="ARBA" id="ARBA00001946"/>
    </source>
</evidence>
<dbReference type="PIRSF" id="PIRSF000853">
    <property type="entry name" value="PPDK"/>
    <property type="match status" value="1"/>
</dbReference>
<evidence type="ECO:0000256" key="2">
    <source>
        <dbReference type="ARBA" id="ARBA00003144"/>
    </source>
</evidence>
<keyword evidence="9 13" id="KW-0460">Magnesium</keyword>
<comment type="function">
    <text evidence="2">Catalyzes the reversible phosphorylation of pyruvate and phosphate.</text>
</comment>
<organism evidence="16 17">
    <name type="scientific">Pseudooceanicola spongiae</name>
    <dbReference type="NCBI Taxonomy" id="2613965"/>
    <lineage>
        <taxon>Bacteria</taxon>
        <taxon>Pseudomonadati</taxon>
        <taxon>Pseudomonadota</taxon>
        <taxon>Alphaproteobacteria</taxon>
        <taxon>Rhodobacterales</taxon>
        <taxon>Paracoccaceae</taxon>
        <taxon>Pseudooceanicola</taxon>
    </lineage>
</organism>
<evidence type="ECO:0000256" key="9">
    <source>
        <dbReference type="ARBA" id="ARBA00022842"/>
    </source>
</evidence>
<evidence type="ECO:0000259" key="14">
    <source>
        <dbReference type="Pfam" id="PF00391"/>
    </source>
</evidence>
<feature type="binding site" evidence="12">
    <location>
        <position position="716"/>
    </location>
    <ligand>
        <name>substrate</name>
    </ligand>
</feature>
<feature type="domain" description="PEP-utilising enzyme C-terminal" evidence="15">
    <location>
        <begin position="490"/>
        <end position="841"/>
    </location>
</feature>
<feature type="binding site" evidence="12">
    <location>
        <position position="737"/>
    </location>
    <ligand>
        <name>substrate</name>
    </ligand>
</feature>
<dbReference type="SUPFAM" id="SSF52009">
    <property type="entry name" value="Phosphohistidine domain"/>
    <property type="match status" value="1"/>
</dbReference>
<feature type="binding site" evidence="13">
    <location>
        <position position="740"/>
    </location>
    <ligand>
        <name>Mg(2+)</name>
        <dbReference type="ChEBI" id="CHEBI:18420"/>
    </ligand>
</feature>